<keyword evidence="1" id="KW-1133">Transmembrane helix</keyword>
<feature type="domain" description="RCK N-terminal" evidence="2">
    <location>
        <begin position="181"/>
        <end position="280"/>
    </location>
</feature>
<dbReference type="InterPro" id="IPR003148">
    <property type="entry name" value="RCK_N"/>
</dbReference>
<name>A0A543NNC9_9ACTN</name>
<dbReference type="EMBL" id="VFQC01000001">
    <property type="protein sequence ID" value="TQN33333.1"/>
    <property type="molecule type" value="Genomic_DNA"/>
</dbReference>
<evidence type="ECO:0000259" key="2">
    <source>
        <dbReference type="Pfam" id="PF02254"/>
    </source>
</evidence>
<comment type="caution">
    <text evidence="3">The sequence shown here is derived from an EMBL/GenBank/DDBJ whole genome shotgun (WGS) entry which is preliminary data.</text>
</comment>
<gene>
    <name evidence="3" type="ORF">FHX37_3347</name>
</gene>
<dbReference type="InterPro" id="IPR050721">
    <property type="entry name" value="Trk_Ktr_HKT_K-transport"/>
</dbReference>
<keyword evidence="1" id="KW-0812">Transmembrane</keyword>
<dbReference type="GO" id="GO:0034220">
    <property type="term" value="P:monoatomic ion transmembrane transport"/>
    <property type="evidence" value="ECO:0007669"/>
    <property type="project" value="UniProtKB-KW"/>
</dbReference>
<dbReference type="SUPFAM" id="SSF81324">
    <property type="entry name" value="Voltage-gated potassium channels"/>
    <property type="match status" value="1"/>
</dbReference>
<dbReference type="SUPFAM" id="SSF51735">
    <property type="entry name" value="NAD(P)-binding Rossmann-fold domains"/>
    <property type="match status" value="1"/>
</dbReference>
<evidence type="ECO:0000313" key="4">
    <source>
        <dbReference type="Proteomes" id="UP000317422"/>
    </source>
</evidence>
<keyword evidence="4" id="KW-1185">Reference proteome</keyword>
<protein>
    <submittedName>
        <fullName evidence="3">Voltage-gated potassium channel</fullName>
    </submittedName>
</protein>
<dbReference type="InterPro" id="IPR036291">
    <property type="entry name" value="NAD(P)-bd_dom_sf"/>
</dbReference>
<keyword evidence="3" id="KW-0406">Ion transport</keyword>
<dbReference type="PANTHER" id="PTHR43833">
    <property type="entry name" value="POTASSIUM CHANNEL PROTEIN 2-RELATED-RELATED"/>
    <property type="match status" value="1"/>
</dbReference>
<keyword evidence="1" id="KW-0472">Membrane</keyword>
<evidence type="ECO:0000313" key="3">
    <source>
        <dbReference type="EMBL" id="TQN33333.1"/>
    </source>
</evidence>
<dbReference type="Pfam" id="PF02254">
    <property type="entry name" value="TrkA_N"/>
    <property type="match status" value="1"/>
</dbReference>
<feature type="transmembrane region" description="Helical" evidence="1">
    <location>
        <begin position="127"/>
        <end position="147"/>
    </location>
</feature>
<dbReference type="Gene3D" id="3.40.50.720">
    <property type="entry name" value="NAD(P)-binding Rossmann-like Domain"/>
    <property type="match status" value="1"/>
</dbReference>
<dbReference type="GO" id="GO:0006813">
    <property type="term" value="P:potassium ion transport"/>
    <property type="evidence" value="ECO:0007669"/>
    <property type="project" value="InterPro"/>
</dbReference>
<reference evidence="3 4" key="1">
    <citation type="submission" date="2019-06" db="EMBL/GenBank/DDBJ databases">
        <title>Sequencing the genomes of 1000 actinobacteria strains.</title>
        <authorList>
            <person name="Klenk H.-P."/>
        </authorList>
    </citation>
    <scope>NUCLEOTIDE SEQUENCE [LARGE SCALE GENOMIC DNA]</scope>
    <source>
        <strain evidence="3 4">DSM 45015</strain>
    </source>
</reference>
<accession>A0A543NNC9</accession>
<keyword evidence="3" id="KW-0813">Transport</keyword>
<sequence>MTHHAPACRHPVGAVSWLESKHPPWDGVECPGPVRCTRPGRLGYPHPVRLWLTRALARIRQRVTWALPVELLLFVFVSSWLLMVWAEPPGAAVVRADAYWWWFAGTVTPAAAGPGDHYPTTTAGQFIGLYVIVGGIVTITMLFTRLARAIEKAKGLRMHGRAELHTTGHTAVLGYIPGRTERVIAELTAEEPHQIVLCAWEEQTEQHPLGHRDDTRFVRGNLTDEEVLGRAALDRATTVVVDPRDDDEALKVTVAAAYLAPEVHTVVALHDMAHARTVARVAPGARCVEWHSWRLLAAEARDPGMSGVLSGLLGAGQRGTYSVRVPASLAGRSYGHFQMALGRWNAATVLGLDTGAGVDLSPSWTTEVPRDAVLYYVARRRLSTADLERHVERADRALSFDDRELLRTPWRERDTDY</sequence>
<organism evidence="3 4">
    <name type="scientific">Haloactinospora alba</name>
    <dbReference type="NCBI Taxonomy" id="405555"/>
    <lineage>
        <taxon>Bacteria</taxon>
        <taxon>Bacillati</taxon>
        <taxon>Actinomycetota</taxon>
        <taxon>Actinomycetes</taxon>
        <taxon>Streptosporangiales</taxon>
        <taxon>Nocardiopsidaceae</taxon>
        <taxon>Haloactinospora</taxon>
    </lineage>
</organism>
<evidence type="ECO:0000256" key="1">
    <source>
        <dbReference type="SAM" id="Phobius"/>
    </source>
</evidence>
<keyword evidence="3" id="KW-0407">Ion channel</keyword>
<dbReference type="AlphaFoldDB" id="A0A543NNC9"/>
<dbReference type="PANTHER" id="PTHR43833:SF9">
    <property type="entry name" value="POTASSIUM CHANNEL PROTEIN YUGO-RELATED"/>
    <property type="match status" value="1"/>
</dbReference>
<feature type="transmembrane region" description="Helical" evidence="1">
    <location>
        <begin position="63"/>
        <end position="86"/>
    </location>
</feature>
<dbReference type="Gene3D" id="1.10.287.70">
    <property type="match status" value="1"/>
</dbReference>
<dbReference type="Proteomes" id="UP000317422">
    <property type="component" value="Unassembled WGS sequence"/>
</dbReference>
<dbReference type="OrthoDB" id="9799090at2"/>
<proteinExistence type="predicted"/>